<feature type="region of interest" description="Disordered" evidence="1">
    <location>
        <begin position="1"/>
        <end position="50"/>
    </location>
</feature>
<dbReference type="InterPro" id="IPR011990">
    <property type="entry name" value="TPR-like_helical_dom_sf"/>
</dbReference>
<dbReference type="SUPFAM" id="SSF48452">
    <property type="entry name" value="TPR-like"/>
    <property type="match status" value="1"/>
</dbReference>
<sequence>MSPTRGSGDAQVPTSPLSSDVMRASRVLASSGPSSQAMQMLADAKARSVDEAAKCNAEQLAKKRAAREARAAAWRAEEALRASAAIEQAAREEEQARSRRNEAEERRQQDKEREDAERAAFVERMRDAAAERDEASQERRRVLRERAARRQQAAASVGDGDSDGDGDDDDDEPKDRRNHYEILGVSHSASDREIRKAYLRQAAVLHPDKGGSRAQFERLREAHRVLSVPYERAIYNDALELASLRRAGRATGDASTAEQTTTTTTAMPAEGWSDGQGATSTARTASSRAREAFVAGEFRRAASLYTDALRHARAAAALEGAGTSGLVPLLLNRSLARLKGGDAAGALDDAESAARHGGGRTARARAAECLRALGRDEEAQEWL</sequence>
<organism evidence="3 4">
    <name type="scientific">Pycnococcus provasolii</name>
    <dbReference type="NCBI Taxonomy" id="41880"/>
    <lineage>
        <taxon>Eukaryota</taxon>
        <taxon>Viridiplantae</taxon>
        <taxon>Chlorophyta</taxon>
        <taxon>Pseudoscourfieldiophyceae</taxon>
        <taxon>Pseudoscourfieldiales</taxon>
        <taxon>Pycnococcaceae</taxon>
        <taxon>Pycnococcus</taxon>
    </lineage>
</organism>
<proteinExistence type="predicted"/>
<dbReference type="Gene3D" id="1.25.40.10">
    <property type="entry name" value="Tetratricopeptide repeat domain"/>
    <property type="match status" value="1"/>
</dbReference>
<dbReference type="Gene3D" id="1.10.287.110">
    <property type="entry name" value="DnaJ domain"/>
    <property type="match status" value="1"/>
</dbReference>
<reference evidence="3" key="1">
    <citation type="submission" date="2020-10" db="EMBL/GenBank/DDBJ databases">
        <title>Unveiling of a novel bifunctional photoreceptor, Dualchrome1, isolated from a cosmopolitan green alga.</title>
        <authorList>
            <person name="Suzuki S."/>
            <person name="Kawachi M."/>
        </authorList>
    </citation>
    <scope>NUCLEOTIDE SEQUENCE</scope>
    <source>
        <strain evidence="3">NIES 2893</strain>
    </source>
</reference>
<feature type="compositionally biased region" description="Low complexity" evidence="1">
    <location>
        <begin position="251"/>
        <end position="269"/>
    </location>
</feature>
<dbReference type="CDD" id="cd06257">
    <property type="entry name" value="DnaJ"/>
    <property type="match status" value="1"/>
</dbReference>
<feature type="compositionally biased region" description="Low complexity" evidence="1">
    <location>
        <begin position="150"/>
        <end position="159"/>
    </location>
</feature>
<comment type="caution">
    <text evidence="3">The sequence shown here is derived from an EMBL/GenBank/DDBJ whole genome shotgun (WGS) entry which is preliminary data.</text>
</comment>
<dbReference type="InterPro" id="IPR001623">
    <property type="entry name" value="DnaJ_domain"/>
</dbReference>
<gene>
    <name evidence="3" type="ORF">PPROV_000124100</name>
</gene>
<dbReference type="SUPFAM" id="SSF46565">
    <property type="entry name" value="Chaperone J-domain"/>
    <property type="match status" value="1"/>
</dbReference>
<evidence type="ECO:0000259" key="2">
    <source>
        <dbReference type="PROSITE" id="PS50076"/>
    </source>
</evidence>
<keyword evidence="4" id="KW-1185">Reference proteome</keyword>
<dbReference type="AlphaFoldDB" id="A0A830H618"/>
<dbReference type="Pfam" id="PF00226">
    <property type="entry name" value="DnaJ"/>
    <property type="match status" value="1"/>
</dbReference>
<name>A0A830H618_9CHLO</name>
<protein>
    <submittedName>
        <fullName evidence="3">DnaJ protein</fullName>
    </submittedName>
</protein>
<feature type="region of interest" description="Disordered" evidence="1">
    <location>
        <begin position="68"/>
        <end position="181"/>
    </location>
</feature>
<accession>A0A830H618</accession>
<feature type="compositionally biased region" description="Basic and acidic residues" evidence="1">
    <location>
        <begin position="89"/>
        <end position="148"/>
    </location>
</feature>
<dbReference type="PANTHER" id="PTHR44825:SF1">
    <property type="entry name" value="DNAJ HOMOLOG SUBFAMILY C MEMBER 4"/>
    <property type="match status" value="1"/>
</dbReference>
<evidence type="ECO:0000313" key="4">
    <source>
        <dbReference type="Proteomes" id="UP000660262"/>
    </source>
</evidence>
<dbReference type="EMBL" id="BNJQ01000003">
    <property type="protein sequence ID" value="GHP02484.1"/>
    <property type="molecule type" value="Genomic_DNA"/>
</dbReference>
<dbReference type="SMART" id="SM00271">
    <property type="entry name" value="DnaJ"/>
    <property type="match status" value="1"/>
</dbReference>
<dbReference type="PRINTS" id="PR00625">
    <property type="entry name" value="JDOMAIN"/>
</dbReference>
<feature type="domain" description="J" evidence="2">
    <location>
        <begin position="178"/>
        <end position="239"/>
    </location>
</feature>
<dbReference type="Proteomes" id="UP000660262">
    <property type="component" value="Unassembled WGS sequence"/>
</dbReference>
<feature type="region of interest" description="Disordered" evidence="1">
    <location>
        <begin position="249"/>
        <end position="285"/>
    </location>
</feature>
<evidence type="ECO:0000256" key="1">
    <source>
        <dbReference type="SAM" id="MobiDB-lite"/>
    </source>
</evidence>
<dbReference type="PANTHER" id="PTHR44825">
    <property type="match status" value="1"/>
</dbReference>
<feature type="compositionally biased region" description="Acidic residues" evidence="1">
    <location>
        <begin position="160"/>
        <end position="172"/>
    </location>
</feature>
<dbReference type="InterPro" id="IPR036869">
    <property type="entry name" value="J_dom_sf"/>
</dbReference>
<dbReference type="InterPro" id="IPR052763">
    <property type="entry name" value="DnaJ_C4"/>
</dbReference>
<feature type="compositionally biased region" description="Basic and acidic residues" evidence="1">
    <location>
        <begin position="68"/>
        <end position="80"/>
    </location>
</feature>
<dbReference type="PROSITE" id="PS50076">
    <property type="entry name" value="DNAJ_2"/>
    <property type="match status" value="1"/>
</dbReference>
<evidence type="ECO:0000313" key="3">
    <source>
        <dbReference type="EMBL" id="GHP02484.1"/>
    </source>
</evidence>
<dbReference type="OrthoDB" id="10250354at2759"/>